<comment type="caution">
    <text evidence="2">The sequence shown here is derived from an EMBL/GenBank/DDBJ whole genome shotgun (WGS) entry which is preliminary data.</text>
</comment>
<evidence type="ECO:0000313" key="2">
    <source>
        <dbReference type="EMBL" id="RUO38451.1"/>
    </source>
</evidence>
<dbReference type="EMBL" id="PIPP01000001">
    <property type="protein sequence ID" value="RUO38451.1"/>
    <property type="molecule type" value="Genomic_DNA"/>
</dbReference>
<feature type="signal peptide" evidence="1">
    <location>
        <begin position="1"/>
        <end position="29"/>
    </location>
</feature>
<organism evidence="2 3">
    <name type="scientific">Aliidiomarina shirensis</name>
    <dbReference type="NCBI Taxonomy" id="1048642"/>
    <lineage>
        <taxon>Bacteria</taxon>
        <taxon>Pseudomonadati</taxon>
        <taxon>Pseudomonadota</taxon>
        <taxon>Gammaproteobacteria</taxon>
        <taxon>Alteromonadales</taxon>
        <taxon>Idiomarinaceae</taxon>
        <taxon>Aliidiomarina</taxon>
    </lineage>
</organism>
<dbReference type="PROSITE" id="PS51257">
    <property type="entry name" value="PROKAR_LIPOPROTEIN"/>
    <property type="match status" value="1"/>
</dbReference>
<feature type="chain" id="PRO_5019582957" description="DUF3080 domain-containing protein" evidence="1">
    <location>
        <begin position="30"/>
        <end position="356"/>
    </location>
</feature>
<keyword evidence="1" id="KW-0732">Signal</keyword>
<proteinExistence type="predicted"/>
<gene>
    <name evidence="2" type="ORF">CWE13_02085</name>
</gene>
<evidence type="ECO:0008006" key="4">
    <source>
        <dbReference type="Google" id="ProtNLM"/>
    </source>
</evidence>
<evidence type="ECO:0000256" key="1">
    <source>
        <dbReference type="SAM" id="SignalP"/>
    </source>
</evidence>
<keyword evidence="3" id="KW-1185">Reference proteome</keyword>
<reference evidence="3" key="1">
    <citation type="journal article" date="2018" name="Front. Microbiol.">
        <title>Genome-Based Analysis Reveals the Taxonomy and Diversity of the Family Idiomarinaceae.</title>
        <authorList>
            <person name="Liu Y."/>
            <person name="Lai Q."/>
            <person name="Shao Z."/>
        </authorList>
    </citation>
    <scope>NUCLEOTIDE SEQUENCE [LARGE SCALE GENOMIC DNA]</scope>
    <source>
        <strain evidence="3">AIS</strain>
    </source>
</reference>
<name>A0A432WXI1_9GAMM</name>
<dbReference type="InterPro" id="IPR021431">
    <property type="entry name" value="DUF3080"/>
</dbReference>
<protein>
    <recommendedName>
        <fullName evidence="4">DUF3080 domain-containing protein</fullName>
    </recommendedName>
</protein>
<sequence>MNYKQSLPQRIMKSTVVIALSIFLSGCFANDVDKVFADYQKRMQRLLDEPAVEPEMPIIPRQPGVSDVRQNIPEGNISLLESMRLNQCRAGQLIAQRNSSLGRVQSVQARVLYEIEMIPALTECLQNPDIAESSLGEALALNLQEKISNLPLWIDRFWSSEPAIRDTFRPGRSVRDINANSNIQESLAALNYFASFFAEIADNPHTISLDRNEWQRHMEALGNGRAIPELLRTQQHVAGWLVAVTEQLATGAQALGCKDDNSNRLAPPQNAEYMQNVLNAVWIQKLQPALARWDNEYRQVNETLQRINPQVQSAEWHAYLIELFGNDSYIAQTRQLAREHAEEWQAFLSACELNVR</sequence>
<evidence type="ECO:0000313" key="3">
    <source>
        <dbReference type="Proteomes" id="UP000286934"/>
    </source>
</evidence>
<dbReference type="Proteomes" id="UP000286934">
    <property type="component" value="Unassembled WGS sequence"/>
</dbReference>
<accession>A0A432WXI1</accession>
<dbReference type="Pfam" id="PF11279">
    <property type="entry name" value="DUF3080"/>
    <property type="match status" value="1"/>
</dbReference>
<dbReference type="AlphaFoldDB" id="A0A432WXI1"/>